<dbReference type="EMBL" id="AKHW03000729">
    <property type="protein sequence ID" value="KYO44552.1"/>
    <property type="molecule type" value="Genomic_DNA"/>
</dbReference>
<proteinExistence type="predicted"/>
<feature type="compositionally biased region" description="Basic residues" evidence="1">
    <location>
        <begin position="16"/>
        <end position="29"/>
    </location>
</feature>
<keyword evidence="3" id="KW-1185">Reference proteome</keyword>
<protein>
    <submittedName>
        <fullName evidence="2">Uncharacterized protein</fullName>
    </submittedName>
</protein>
<comment type="caution">
    <text evidence="2">The sequence shown here is derived from an EMBL/GenBank/DDBJ whole genome shotgun (WGS) entry which is preliminary data.</text>
</comment>
<name>A0A151P665_ALLMI</name>
<accession>A0A151P665</accession>
<gene>
    <name evidence="2" type="ORF">Y1Q_0016702</name>
</gene>
<organism evidence="2 3">
    <name type="scientific">Alligator mississippiensis</name>
    <name type="common">American alligator</name>
    <dbReference type="NCBI Taxonomy" id="8496"/>
    <lineage>
        <taxon>Eukaryota</taxon>
        <taxon>Metazoa</taxon>
        <taxon>Chordata</taxon>
        <taxon>Craniata</taxon>
        <taxon>Vertebrata</taxon>
        <taxon>Euteleostomi</taxon>
        <taxon>Archelosauria</taxon>
        <taxon>Archosauria</taxon>
        <taxon>Crocodylia</taxon>
        <taxon>Alligatoridae</taxon>
        <taxon>Alligatorinae</taxon>
        <taxon>Alligator</taxon>
    </lineage>
</organism>
<evidence type="ECO:0000313" key="3">
    <source>
        <dbReference type="Proteomes" id="UP000050525"/>
    </source>
</evidence>
<feature type="region of interest" description="Disordered" evidence="1">
    <location>
        <begin position="1"/>
        <end position="29"/>
    </location>
</feature>
<evidence type="ECO:0000256" key="1">
    <source>
        <dbReference type="SAM" id="MobiDB-lite"/>
    </source>
</evidence>
<sequence>MEEEETLGQEATPHSPRSKQVKRSKRTQRRRRQVLIIGDSILRVLLPCSESWRKIKTGLGQSCCKWGFSQQGAILKSHLQ</sequence>
<evidence type="ECO:0000313" key="2">
    <source>
        <dbReference type="EMBL" id="KYO44552.1"/>
    </source>
</evidence>
<dbReference type="AlphaFoldDB" id="A0A151P665"/>
<reference evidence="2 3" key="1">
    <citation type="journal article" date="2012" name="Genome Biol.">
        <title>Sequencing three crocodilian genomes to illuminate the evolution of archosaurs and amniotes.</title>
        <authorList>
            <person name="St John J.A."/>
            <person name="Braun E.L."/>
            <person name="Isberg S.R."/>
            <person name="Miles L.G."/>
            <person name="Chong A.Y."/>
            <person name="Gongora J."/>
            <person name="Dalzell P."/>
            <person name="Moran C."/>
            <person name="Bed'hom B."/>
            <person name="Abzhanov A."/>
            <person name="Burgess S.C."/>
            <person name="Cooksey A.M."/>
            <person name="Castoe T.A."/>
            <person name="Crawford N.G."/>
            <person name="Densmore L.D."/>
            <person name="Drew J.C."/>
            <person name="Edwards S.V."/>
            <person name="Faircloth B.C."/>
            <person name="Fujita M.K."/>
            <person name="Greenwold M.J."/>
            <person name="Hoffmann F.G."/>
            <person name="Howard J.M."/>
            <person name="Iguchi T."/>
            <person name="Janes D.E."/>
            <person name="Khan S.Y."/>
            <person name="Kohno S."/>
            <person name="de Koning A.J."/>
            <person name="Lance S.L."/>
            <person name="McCarthy F.M."/>
            <person name="McCormack J.E."/>
            <person name="Merchant M.E."/>
            <person name="Peterson D.G."/>
            <person name="Pollock D.D."/>
            <person name="Pourmand N."/>
            <person name="Raney B.J."/>
            <person name="Roessler K.A."/>
            <person name="Sanford J.R."/>
            <person name="Sawyer R.H."/>
            <person name="Schmidt C.J."/>
            <person name="Triplett E.W."/>
            <person name="Tuberville T.D."/>
            <person name="Venegas-Anaya M."/>
            <person name="Howard J.T."/>
            <person name="Jarvis E.D."/>
            <person name="Guillette L.J.Jr."/>
            <person name="Glenn T.C."/>
            <person name="Green R.E."/>
            <person name="Ray D.A."/>
        </authorList>
    </citation>
    <scope>NUCLEOTIDE SEQUENCE [LARGE SCALE GENOMIC DNA]</scope>
    <source>
        <strain evidence="2">KSC_2009_1</strain>
    </source>
</reference>
<dbReference type="Proteomes" id="UP000050525">
    <property type="component" value="Unassembled WGS sequence"/>
</dbReference>